<dbReference type="HOGENOM" id="CLU_2056081_0_0_2"/>
<evidence type="ECO:0000313" key="2">
    <source>
        <dbReference type="Proteomes" id="UP000009296"/>
    </source>
</evidence>
<evidence type="ECO:0000313" key="1">
    <source>
        <dbReference type="EMBL" id="AEH06374.1"/>
    </source>
</evidence>
<sequence length="119" mass="13651">MNNTTINSEFKMVPANETTFKEFINKSTDHSYSYGYPNMIGGFSTSSRGEIKALSTTEAISNSNSANRYSETNVQVKGIDEADIVKTNGNYIYYSPERYPIVRYSTKYYYPMEVENHIY</sequence>
<protein>
    <submittedName>
        <fullName evidence="1">Beta propeller domain-containing protein</fullName>
    </submittedName>
</protein>
<dbReference type="InterPro" id="IPR019198">
    <property type="entry name" value="Beta_propeller_containing"/>
</dbReference>
<keyword evidence="2" id="KW-1185">Reference proteome</keyword>
<dbReference type="EMBL" id="CP002792">
    <property type="protein sequence ID" value="AEH06374.1"/>
    <property type="molecule type" value="Genomic_DNA"/>
</dbReference>
<gene>
    <name evidence="1" type="ordered locus">Metok_0387</name>
</gene>
<dbReference type="eggNOG" id="arCOG02284">
    <property type="taxonomic scope" value="Archaea"/>
</dbReference>
<reference evidence="1" key="1">
    <citation type="submission" date="2011-05" db="EMBL/GenBank/DDBJ databases">
        <title>Complete sequence of chromosome of Methanothermococcus okinawensis IH1.</title>
        <authorList>
            <consortium name="US DOE Joint Genome Institute"/>
            <person name="Lucas S."/>
            <person name="Han J."/>
            <person name="Lapidus A."/>
            <person name="Cheng J.-F."/>
            <person name="Goodwin L."/>
            <person name="Pitluck S."/>
            <person name="Peters L."/>
            <person name="Mikhailova N."/>
            <person name="Held B."/>
            <person name="Han C."/>
            <person name="Tapia R."/>
            <person name="Land M."/>
            <person name="Hauser L."/>
            <person name="Kyrpides N."/>
            <person name="Ivanova N."/>
            <person name="Pagani I."/>
            <person name="Sieprawska-Lupa M."/>
            <person name="Takai K."/>
            <person name="Miyazaki J."/>
            <person name="Whitman W."/>
            <person name="Woyke T."/>
        </authorList>
    </citation>
    <scope>NUCLEOTIDE SEQUENCE</scope>
    <source>
        <strain evidence="1">IH1</strain>
    </source>
</reference>
<proteinExistence type="predicted"/>
<dbReference type="KEGG" id="mok:Metok_0387"/>
<dbReference type="STRING" id="647113.Metok_0387"/>
<dbReference type="Proteomes" id="UP000009296">
    <property type="component" value="Chromosome"/>
</dbReference>
<accession>F8AKP1</accession>
<name>F8AKP1_METOI</name>
<organism evidence="1 2">
    <name type="scientific">Methanothermococcus okinawensis (strain DSM 14208 / JCM 11175 / IH1)</name>
    <dbReference type="NCBI Taxonomy" id="647113"/>
    <lineage>
        <taxon>Archaea</taxon>
        <taxon>Methanobacteriati</taxon>
        <taxon>Methanobacteriota</taxon>
        <taxon>Methanomada group</taxon>
        <taxon>Methanococci</taxon>
        <taxon>Methanococcales</taxon>
        <taxon>Methanococcaceae</taxon>
        <taxon>Methanothermococcus</taxon>
    </lineage>
</organism>
<dbReference type="Pfam" id="PF09826">
    <property type="entry name" value="Beta_propel"/>
    <property type="match status" value="1"/>
</dbReference>
<dbReference type="AlphaFoldDB" id="F8AKP1"/>